<reference evidence="1 2" key="1">
    <citation type="journal article" date="2020" name="BMC Genomics">
        <title>Intraspecific diversification of the crop wild relative Brassica cretica Lam. using demographic model selection.</title>
        <authorList>
            <person name="Kioukis A."/>
            <person name="Michalopoulou V.A."/>
            <person name="Briers L."/>
            <person name="Pirintsos S."/>
            <person name="Studholme D.J."/>
            <person name="Pavlidis P."/>
            <person name="Sarris P.F."/>
        </authorList>
    </citation>
    <scope>NUCLEOTIDE SEQUENCE [LARGE SCALE GENOMIC DNA]</scope>
    <source>
        <strain evidence="2">cv. PFS-1207/04</strain>
    </source>
</reference>
<protein>
    <submittedName>
        <fullName evidence="1">Uncharacterized protein</fullName>
    </submittedName>
</protein>
<sequence length="74" mass="8367">MLKVGGEAVEKFLVPREPSLWYSVQFTLTRAQDGRLGIYSPCQIRSGEQALLCDVQGFRKLMFSINFSAARILK</sequence>
<keyword evidence="2" id="KW-1185">Reference proteome</keyword>
<comment type="caution">
    <text evidence="1">The sequence shown here is derived from an EMBL/GenBank/DDBJ whole genome shotgun (WGS) entry which is preliminary data.</text>
</comment>
<evidence type="ECO:0000313" key="1">
    <source>
        <dbReference type="EMBL" id="KAF3593476.1"/>
    </source>
</evidence>
<dbReference type="Proteomes" id="UP000266723">
    <property type="component" value="Unassembled WGS sequence"/>
</dbReference>
<gene>
    <name evidence="1" type="ORF">DY000_02020622</name>
</gene>
<dbReference type="EMBL" id="QGKV02000299">
    <property type="protein sequence ID" value="KAF3593476.1"/>
    <property type="molecule type" value="Genomic_DNA"/>
</dbReference>
<evidence type="ECO:0000313" key="2">
    <source>
        <dbReference type="Proteomes" id="UP000266723"/>
    </source>
</evidence>
<accession>A0ABQ7E9G3</accession>
<proteinExistence type="predicted"/>
<name>A0ABQ7E9G3_BRACR</name>
<organism evidence="1 2">
    <name type="scientific">Brassica cretica</name>
    <name type="common">Mustard</name>
    <dbReference type="NCBI Taxonomy" id="69181"/>
    <lineage>
        <taxon>Eukaryota</taxon>
        <taxon>Viridiplantae</taxon>
        <taxon>Streptophyta</taxon>
        <taxon>Embryophyta</taxon>
        <taxon>Tracheophyta</taxon>
        <taxon>Spermatophyta</taxon>
        <taxon>Magnoliopsida</taxon>
        <taxon>eudicotyledons</taxon>
        <taxon>Gunneridae</taxon>
        <taxon>Pentapetalae</taxon>
        <taxon>rosids</taxon>
        <taxon>malvids</taxon>
        <taxon>Brassicales</taxon>
        <taxon>Brassicaceae</taxon>
        <taxon>Brassiceae</taxon>
        <taxon>Brassica</taxon>
    </lineage>
</organism>